<feature type="transmembrane region" description="Helical" evidence="7">
    <location>
        <begin position="37"/>
        <end position="61"/>
    </location>
</feature>
<comment type="subcellular location">
    <subcellularLocation>
        <location evidence="1 7">Cell membrane</location>
        <topology evidence="1 7">Multi-pass membrane protein</topology>
    </subcellularLocation>
</comment>
<feature type="transmembrane region" description="Helical" evidence="7">
    <location>
        <begin position="170"/>
        <end position="189"/>
    </location>
</feature>
<sequence length="570" mass="60999">MTTPTHHSEDTPRMAMATDAKSPGSPSFSLRRLWSRIGLSGLFAALLALLIAVPILAVFVQAAGVSTDLWGHMARTVLPGYILNTLILLGIVGVVTLVTGVACAWTVTMHDFRGRGVLQWLLLLPLAMPAYVMAYTYTDFLQYAGPLQSALRAAFGWQRRDYWFPDIHTAWGAGLVLSSVLYPYVYVLARAAFLEQSVCVLEASRTLGCTAFGAFRRVALPLARPALVAGVGYALMETLADFGAVRYFGIDTFTVGIYRTWFALGDAAAAAQLAAVLLLVVLALVGLERLSRGRMRFHQTSSRYRALPAPRLSAGGTAMAWIVCLTPVLFGFLLPGAVLIRMILRGGTELTMARFTDLTVNTFILGASGALLVVGVALLVIHGVRHDRSGLATGAAKLASLGYATPGTVIAVGILISVGLAHDWAGWPVGAILGTTIAGILYGYLIRFFVVAYGPLESGFAKIGPNLEGAARSLGHTPLQVLRRVHLPLLRPSLLSAAMLVFVDITKELPATMILRPFNFDTLAIEAFRMASTERLDDAALPALVIVLVGLLPVMYLSRSIAASRPGHSD</sequence>
<evidence type="ECO:0000313" key="11">
    <source>
        <dbReference type="Proteomes" id="UP001244552"/>
    </source>
</evidence>
<keyword evidence="11" id="KW-1185">Reference proteome</keyword>
<evidence type="ECO:0000259" key="9">
    <source>
        <dbReference type="PROSITE" id="PS50928"/>
    </source>
</evidence>
<dbReference type="RefSeq" id="WP_246513733.1">
    <property type="nucleotide sequence ID" value="NZ_JAGINO010000033.1"/>
</dbReference>
<feature type="transmembrane region" description="Helical" evidence="7">
    <location>
        <begin position="261"/>
        <end position="287"/>
    </location>
</feature>
<comment type="caution">
    <text evidence="10">The sequence shown here is derived from an EMBL/GenBank/DDBJ whole genome shotgun (WGS) entry which is preliminary data.</text>
</comment>
<evidence type="ECO:0000256" key="5">
    <source>
        <dbReference type="ARBA" id="ARBA00022989"/>
    </source>
</evidence>
<evidence type="ECO:0000256" key="3">
    <source>
        <dbReference type="ARBA" id="ARBA00022475"/>
    </source>
</evidence>
<gene>
    <name evidence="10" type="ORF">QO018_005763</name>
</gene>
<dbReference type="PANTHER" id="PTHR30183">
    <property type="entry name" value="MOLYBDENUM TRANSPORT SYSTEM PERMEASE PROTEIN MODB"/>
    <property type="match status" value="1"/>
</dbReference>
<feature type="transmembrane region" description="Helical" evidence="7">
    <location>
        <begin position="81"/>
        <end position="105"/>
    </location>
</feature>
<dbReference type="PROSITE" id="PS50928">
    <property type="entry name" value="ABC_TM1"/>
    <property type="match status" value="2"/>
</dbReference>
<keyword evidence="2 7" id="KW-0813">Transport</keyword>
<proteinExistence type="inferred from homology"/>
<reference evidence="10 11" key="1">
    <citation type="submission" date="2023-07" db="EMBL/GenBank/DDBJ databases">
        <title>Genomic Encyclopedia of Type Strains, Phase IV (KMG-IV): sequencing the most valuable type-strain genomes for metagenomic binning, comparative biology and taxonomic classification.</title>
        <authorList>
            <person name="Goeker M."/>
        </authorList>
    </citation>
    <scope>NUCLEOTIDE SEQUENCE [LARGE SCALE GENOMIC DNA]</scope>
    <source>
        <strain evidence="10 11">DSM 19922</strain>
    </source>
</reference>
<evidence type="ECO:0000313" key="10">
    <source>
        <dbReference type="EMBL" id="MDQ0536865.1"/>
    </source>
</evidence>
<feature type="transmembrane region" description="Helical" evidence="7">
    <location>
        <begin position="117"/>
        <end position="137"/>
    </location>
</feature>
<accession>A0ABU0MTT2</accession>
<evidence type="ECO:0000256" key="8">
    <source>
        <dbReference type="SAM" id="MobiDB-lite"/>
    </source>
</evidence>
<dbReference type="EMBL" id="JAUSVU010000033">
    <property type="protein sequence ID" value="MDQ0536865.1"/>
    <property type="molecule type" value="Genomic_DNA"/>
</dbReference>
<comment type="similarity">
    <text evidence="7">Belongs to the binding-protein-dependent transport system permease family.</text>
</comment>
<evidence type="ECO:0000256" key="1">
    <source>
        <dbReference type="ARBA" id="ARBA00004651"/>
    </source>
</evidence>
<dbReference type="CDD" id="cd06261">
    <property type="entry name" value="TM_PBP2"/>
    <property type="match status" value="2"/>
</dbReference>
<dbReference type="Pfam" id="PF00528">
    <property type="entry name" value="BPD_transp_1"/>
    <property type="match status" value="1"/>
</dbReference>
<feature type="domain" description="ABC transmembrane type-1" evidence="9">
    <location>
        <begin position="359"/>
        <end position="557"/>
    </location>
</feature>
<feature type="transmembrane region" description="Helical" evidence="7">
    <location>
        <begin position="226"/>
        <end position="249"/>
    </location>
</feature>
<feature type="compositionally biased region" description="Basic and acidic residues" evidence="8">
    <location>
        <begin position="1"/>
        <end position="12"/>
    </location>
</feature>
<evidence type="ECO:0000256" key="7">
    <source>
        <dbReference type="RuleBase" id="RU363032"/>
    </source>
</evidence>
<feature type="transmembrane region" description="Helical" evidence="7">
    <location>
        <begin position="427"/>
        <end position="450"/>
    </location>
</feature>
<dbReference type="SUPFAM" id="SSF161098">
    <property type="entry name" value="MetI-like"/>
    <property type="match status" value="2"/>
</dbReference>
<feature type="transmembrane region" description="Helical" evidence="7">
    <location>
        <begin position="318"/>
        <end position="343"/>
    </location>
</feature>
<dbReference type="Gene3D" id="1.10.3720.10">
    <property type="entry name" value="MetI-like"/>
    <property type="match status" value="2"/>
</dbReference>
<organism evidence="10 11">
    <name type="scientific">Azospirillum picis</name>
    <dbReference type="NCBI Taxonomy" id="488438"/>
    <lineage>
        <taxon>Bacteria</taxon>
        <taxon>Pseudomonadati</taxon>
        <taxon>Pseudomonadota</taxon>
        <taxon>Alphaproteobacteria</taxon>
        <taxon>Rhodospirillales</taxon>
        <taxon>Azospirillaceae</taxon>
        <taxon>Azospirillum</taxon>
    </lineage>
</organism>
<keyword evidence="6 7" id="KW-0472">Membrane</keyword>
<dbReference type="InterPro" id="IPR000515">
    <property type="entry name" value="MetI-like"/>
</dbReference>
<evidence type="ECO:0000256" key="4">
    <source>
        <dbReference type="ARBA" id="ARBA00022692"/>
    </source>
</evidence>
<feature type="region of interest" description="Disordered" evidence="8">
    <location>
        <begin position="1"/>
        <end position="25"/>
    </location>
</feature>
<feature type="transmembrane region" description="Helical" evidence="7">
    <location>
        <begin position="363"/>
        <end position="381"/>
    </location>
</feature>
<keyword evidence="5 7" id="KW-1133">Transmembrane helix</keyword>
<name>A0ABU0MTT2_9PROT</name>
<keyword evidence="4 7" id="KW-0812">Transmembrane</keyword>
<dbReference type="Proteomes" id="UP001244552">
    <property type="component" value="Unassembled WGS sequence"/>
</dbReference>
<dbReference type="PANTHER" id="PTHR30183:SF2">
    <property type="entry name" value="IRON UTILIZATION PROTEIN"/>
    <property type="match status" value="1"/>
</dbReference>
<dbReference type="InterPro" id="IPR035906">
    <property type="entry name" value="MetI-like_sf"/>
</dbReference>
<evidence type="ECO:0000256" key="2">
    <source>
        <dbReference type="ARBA" id="ARBA00022448"/>
    </source>
</evidence>
<keyword evidence="3" id="KW-1003">Cell membrane</keyword>
<feature type="domain" description="ABC transmembrane type-1" evidence="9">
    <location>
        <begin position="82"/>
        <end position="286"/>
    </location>
</feature>
<feature type="transmembrane region" description="Helical" evidence="7">
    <location>
        <begin position="539"/>
        <end position="557"/>
    </location>
</feature>
<feature type="transmembrane region" description="Helical" evidence="7">
    <location>
        <begin position="401"/>
        <end position="421"/>
    </location>
</feature>
<protein>
    <submittedName>
        <fullName evidence="10">Iron(III) transport system permease protein</fullName>
    </submittedName>
</protein>
<evidence type="ECO:0000256" key="6">
    <source>
        <dbReference type="ARBA" id="ARBA00023136"/>
    </source>
</evidence>